<accession>A0ACA9QKV9</accession>
<sequence length="105" mass="11791">KEKENKSLEVTISEVISPASGLNTVTDSHSWSNIKPNSPVPNVAKSFEALGIRYEDLGGRTRLEFQNESQLRQAGQKSASRAIKEGHLRTTVDHYWSSFRRIFSS</sequence>
<comment type="caution">
    <text evidence="1">The sequence shown here is derived from an EMBL/GenBank/DDBJ whole genome shotgun (WGS) entry which is preliminary data.</text>
</comment>
<evidence type="ECO:0000313" key="1">
    <source>
        <dbReference type="EMBL" id="CAG8756428.1"/>
    </source>
</evidence>
<dbReference type="Proteomes" id="UP000789525">
    <property type="component" value="Unassembled WGS sequence"/>
</dbReference>
<dbReference type="EMBL" id="CAJVPT010056196">
    <property type="protein sequence ID" value="CAG8756428.1"/>
    <property type="molecule type" value="Genomic_DNA"/>
</dbReference>
<proteinExistence type="predicted"/>
<protein>
    <submittedName>
        <fullName evidence="1">2747_t:CDS:1</fullName>
    </submittedName>
</protein>
<organism evidence="1 2">
    <name type="scientific">Acaulospora colombiana</name>
    <dbReference type="NCBI Taxonomy" id="27376"/>
    <lineage>
        <taxon>Eukaryota</taxon>
        <taxon>Fungi</taxon>
        <taxon>Fungi incertae sedis</taxon>
        <taxon>Mucoromycota</taxon>
        <taxon>Glomeromycotina</taxon>
        <taxon>Glomeromycetes</taxon>
        <taxon>Diversisporales</taxon>
        <taxon>Acaulosporaceae</taxon>
        <taxon>Acaulospora</taxon>
    </lineage>
</organism>
<feature type="non-terminal residue" evidence="1">
    <location>
        <position position="1"/>
    </location>
</feature>
<evidence type="ECO:0000313" key="2">
    <source>
        <dbReference type="Proteomes" id="UP000789525"/>
    </source>
</evidence>
<gene>
    <name evidence="1" type="ORF">ACOLOM_LOCUS12983</name>
</gene>
<reference evidence="1" key="1">
    <citation type="submission" date="2021-06" db="EMBL/GenBank/DDBJ databases">
        <authorList>
            <person name="Kallberg Y."/>
            <person name="Tangrot J."/>
            <person name="Rosling A."/>
        </authorList>
    </citation>
    <scope>NUCLEOTIDE SEQUENCE</scope>
    <source>
        <strain evidence="1">CL356</strain>
    </source>
</reference>
<keyword evidence="2" id="KW-1185">Reference proteome</keyword>
<name>A0ACA9QKV9_9GLOM</name>